<dbReference type="PROSITE" id="PS00086">
    <property type="entry name" value="CYTOCHROME_P450"/>
    <property type="match status" value="1"/>
</dbReference>
<keyword evidence="7" id="KW-0812">Transmembrane</keyword>
<keyword evidence="2 5" id="KW-0479">Metal-binding</keyword>
<evidence type="ECO:0000313" key="9">
    <source>
        <dbReference type="Proteomes" id="UP000030678"/>
    </source>
</evidence>
<keyword evidence="7" id="KW-0472">Membrane</keyword>
<evidence type="ECO:0000256" key="4">
    <source>
        <dbReference type="ARBA" id="ARBA00023004"/>
    </source>
</evidence>
<reference evidence="8 9" key="1">
    <citation type="submission" date="2013-03" db="EMBL/GenBank/DDBJ databases">
        <title>The Genome Sequence of Cladophialophora carrionii CBS 160.54.</title>
        <authorList>
            <consortium name="The Broad Institute Genomics Platform"/>
            <person name="Cuomo C."/>
            <person name="de Hoog S."/>
            <person name="Gorbushina A."/>
            <person name="Walker B."/>
            <person name="Young S.K."/>
            <person name="Zeng Q."/>
            <person name="Gargeya S."/>
            <person name="Fitzgerald M."/>
            <person name="Haas B."/>
            <person name="Abouelleil A."/>
            <person name="Allen A.W."/>
            <person name="Alvarado L."/>
            <person name="Arachchi H.M."/>
            <person name="Berlin A.M."/>
            <person name="Chapman S.B."/>
            <person name="Gainer-Dewar J."/>
            <person name="Goldberg J."/>
            <person name="Griggs A."/>
            <person name="Gujja S."/>
            <person name="Hansen M."/>
            <person name="Howarth C."/>
            <person name="Imamovic A."/>
            <person name="Ireland A."/>
            <person name="Larimer J."/>
            <person name="McCowan C."/>
            <person name="Murphy C."/>
            <person name="Pearson M."/>
            <person name="Poon T.W."/>
            <person name="Priest M."/>
            <person name="Roberts A."/>
            <person name="Saif S."/>
            <person name="Shea T."/>
            <person name="Sisk P."/>
            <person name="Sykes S."/>
            <person name="Wortman J."/>
            <person name="Nusbaum C."/>
            <person name="Birren B."/>
        </authorList>
    </citation>
    <scope>NUCLEOTIDE SEQUENCE [LARGE SCALE GENOMIC DNA]</scope>
    <source>
        <strain evidence="8 9">CBS 160.54</strain>
    </source>
</reference>
<dbReference type="InterPro" id="IPR001128">
    <property type="entry name" value="Cyt_P450"/>
</dbReference>
<dbReference type="GO" id="GO:0006629">
    <property type="term" value="P:lipid metabolic process"/>
    <property type="evidence" value="ECO:0007669"/>
    <property type="project" value="UniProtKB-ARBA"/>
</dbReference>
<protein>
    <recommendedName>
        <fullName evidence="10">Cytochrome P450</fullName>
    </recommendedName>
</protein>
<keyword evidence="3 6" id="KW-0560">Oxidoreductase</keyword>
<dbReference type="SUPFAM" id="SSF48264">
    <property type="entry name" value="Cytochrome P450"/>
    <property type="match status" value="1"/>
</dbReference>
<feature type="binding site" description="axial binding residue" evidence="5">
    <location>
        <position position="478"/>
    </location>
    <ligand>
        <name>heme</name>
        <dbReference type="ChEBI" id="CHEBI:30413"/>
    </ligand>
    <ligandPart>
        <name>Fe</name>
        <dbReference type="ChEBI" id="CHEBI:18248"/>
    </ligandPart>
</feature>
<evidence type="ECO:0000313" key="8">
    <source>
        <dbReference type="EMBL" id="ETI22416.1"/>
    </source>
</evidence>
<organism evidence="8 9">
    <name type="scientific">Cladophialophora carrionii CBS 160.54</name>
    <dbReference type="NCBI Taxonomy" id="1279043"/>
    <lineage>
        <taxon>Eukaryota</taxon>
        <taxon>Fungi</taxon>
        <taxon>Dikarya</taxon>
        <taxon>Ascomycota</taxon>
        <taxon>Pezizomycotina</taxon>
        <taxon>Eurotiomycetes</taxon>
        <taxon>Chaetothyriomycetidae</taxon>
        <taxon>Chaetothyriales</taxon>
        <taxon>Herpotrichiellaceae</taxon>
        <taxon>Cladophialophora</taxon>
    </lineage>
</organism>
<dbReference type="InterPro" id="IPR036396">
    <property type="entry name" value="Cyt_P450_sf"/>
</dbReference>
<evidence type="ECO:0000256" key="7">
    <source>
        <dbReference type="SAM" id="Phobius"/>
    </source>
</evidence>
<dbReference type="Proteomes" id="UP000030678">
    <property type="component" value="Unassembled WGS sequence"/>
</dbReference>
<keyword evidence="5 6" id="KW-0349">Heme</keyword>
<comment type="cofactor">
    <cofactor evidence="5">
        <name>heme</name>
        <dbReference type="ChEBI" id="CHEBI:30413"/>
    </cofactor>
</comment>
<dbReference type="AlphaFoldDB" id="V9D710"/>
<dbReference type="Gene3D" id="1.10.630.10">
    <property type="entry name" value="Cytochrome P450"/>
    <property type="match status" value="1"/>
</dbReference>
<dbReference type="PRINTS" id="PR00463">
    <property type="entry name" value="EP450I"/>
</dbReference>
<evidence type="ECO:0000256" key="3">
    <source>
        <dbReference type="ARBA" id="ARBA00023002"/>
    </source>
</evidence>
<evidence type="ECO:0000256" key="1">
    <source>
        <dbReference type="ARBA" id="ARBA00010617"/>
    </source>
</evidence>
<name>V9D710_9EURO</name>
<keyword evidence="6" id="KW-0503">Monooxygenase</keyword>
<comment type="similarity">
    <text evidence="1 6">Belongs to the cytochrome P450 family.</text>
</comment>
<dbReference type="OrthoDB" id="10029320at2759"/>
<feature type="transmembrane region" description="Helical" evidence="7">
    <location>
        <begin position="20"/>
        <end position="38"/>
    </location>
</feature>
<evidence type="ECO:0000256" key="6">
    <source>
        <dbReference type="RuleBase" id="RU000461"/>
    </source>
</evidence>
<dbReference type="EMBL" id="KB822706">
    <property type="protein sequence ID" value="ETI22416.1"/>
    <property type="molecule type" value="Genomic_DNA"/>
</dbReference>
<keyword evidence="7" id="KW-1133">Transmembrane helix</keyword>
<dbReference type="GO" id="GO:0004497">
    <property type="term" value="F:monooxygenase activity"/>
    <property type="evidence" value="ECO:0007669"/>
    <property type="project" value="UniProtKB-KW"/>
</dbReference>
<gene>
    <name evidence="8" type="ORF">G647_06491</name>
</gene>
<evidence type="ECO:0008006" key="10">
    <source>
        <dbReference type="Google" id="ProtNLM"/>
    </source>
</evidence>
<dbReference type="VEuPathDB" id="FungiDB:G647_06491"/>
<dbReference type="Pfam" id="PF00067">
    <property type="entry name" value="p450"/>
    <property type="match status" value="1"/>
</dbReference>
<dbReference type="GO" id="GO:0016705">
    <property type="term" value="F:oxidoreductase activity, acting on paired donors, with incorporation or reduction of molecular oxygen"/>
    <property type="evidence" value="ECO:0007669"/>
    <property type="project" value="InterPro"/>
</dbReference>
<dbReference type="GeneID" id="19984984"/>
<dbReference type="PANTHER" id="PTHR24296">
    <property type="entry name" value="CYTOCHROME P450"/>
    <property type="match status" value="1"/>
</dbReference>
<accession>V9D710</accession>
<evidence type="ECO:0000256" key="2">
    <source>
        <dbReference type="ARBA" id="ARBA00022723"/>
    </source>
</evidence>
<proteinExistence type="inferred from homology"/>
<dbReference type="InterPro" id="IPR002401">
    <property type="entry name" value="Cyt_P450_E_grp-I"/>
</dbReference>
<dbReference type="GO" id="GO:0005506">
    <property type="term" value="F:iron ion binding"/>
    <property type="evidence" value="ECO:0007669"/>
    <property type="project" value="InterPro"/>
</dbReference>
<keyword evidence="4 5" id="KW-0408">Iron</keyword>
<dbReference type="InterPro" id="IPR017972">
    <property type="entry name" value="Cyt_P450_CS"/>
</dbReference>
<sequence>MDGHLKQPPSTLNISMSAAVVYAALALLFALAGLCWTYRNRGFWTSRSANSAWIGGPEGKPFVGNLGELQTNGAASCKAWYSLYERYGPAYEMTVPFFRLHVINHPVYLEHIQKHNSKNYIRGAFTRNVFGELHRRGIFVADGAEWHLQRKAATRAFSKRNFETHITRSLHHWLDILMRLLSNLAKEQKTFDLQSLMSRFMFCLFLRIAFHEDELALDIMSDDPKSLEKTPEYVEALDEALYLFDRRRRDPLWRLTEKLSGEDKTSRRAVALFYGQIDGLIKKRLDMIKNGYKPSPDDGVDLLDLFMQSTDDPHTLGGMVFGILVAGRDTTAYSISWLMKEIHHKDNKHLDAAHKIRAEAKELGFTTGYLGYGDTAKMRFANAMWDETARLNTVSPAGQMEAAQDDVLPAVPELNMPRRRIRRGDVVSYQNYVLSRMPEVWGEDATVFNPYRWFTENGESISYSPFKYHSWNAGPRSCLGRALATYEGIATSTAILQRFDISLADDSRVYEPLAAMNMGWASYEGEGASFVKAKQCGKVLAKIKLTEGLNYEDVILEKPKRRIDLIVLPLAKQTVDYGKPQQ</sequence>
<dbReference type="HOGENOM" id="CLU_001570_27_2_1"/>
<evidence type="ECO:0000256" key="5">
    <source>
        <dbReference type="PIRSR" id="PIRSR602401-1"/>
    </source>
</evidence>
<dbReference type="RefSeq" id="XP_008729033.1">
    <property type="nucleotide sequence ID" value="XM_008730811.1"/>
</dbReference>
<dbReference type="GO" id="GO:0020037">
    <property type="term" value="F:heme binding"/>
    <property type="evidence" value="ECO:0007669"/>
    <property type="project" value="InterPro"/>
</dbReference>